<dbReference type="Proteomes" id="UP000664122">
    <property type="component" value="Unassembled WGS sequence"/>
</dbReference>
<keyword evidence="4 10" id="KW-0812">Transmembrane</keyword>
<reference evidence="12" key="1">
    <citation type="submission" date="2021-03" db="EMBL/GenBank/DDBJ databases">
        <title>Whole genome sequence of Jiella sp. CQZ9-1.</title>
        <authorList>
            <person name="Tuo L."/>
        </authorList>
    </citation>
    <scope>NUCLEOTIDE SEQUENCE</scope>
    <source>
        <strain evidence="12">CQZ9-1</strain>
    </source>
</reference>
<keyword evidence="2 8" id="KW-0813">Transport</keyword>
<feature type="region of interest" description="Disordered" evidence="9">
    <location>
        <begin position="199"/>
        <end position="239"/>
    </location>
</feature>
<keyword evidence="13" id="KW-1185">Reference proteome</keyword>
<evidence type="ECO:0000256" key="10">
    <source>
        <dbReference type="SAM" id="Phobius"/>
    </source>
</evidence>
<keyword evidence="3" id="KW-1003">Cell membrane</keyword>
<proteinExistence type="inferred from homology"/>
<dbReference type="InterPro" id="IPR002898">
    <property type="entry name" value="MotA_ExbB_proton_chnl"/>
</dbReference>
<organism evidence="12 13">
    <name type="scientific">Jiella flava</name>
    <dbReference type="NCBI Taxonomy" id="2816857"/>
    <lineage>
        <taxon>Bacteria</taxon>
        <taxon>Pseudomonadati</taxon>
        <taxon>Pseudomonadota</taxon>
        <taxon>Alphaproteobacteria</taxon>
        <taxon>Hyphomicrobiales</taxon>
        <taxon>Aurantimonadaceae</taxon>
        <taxon>Jiella</taxon>
    </lineage>
</organism>
<feature type="transmembrane region" description="Helical" evidence="10">
    <location>
        <begin position="112"/>
        <end position="130"/>
    </location>
</feature>
<dbReference type="PANTHER" id="PTHR30625:SF15">
    <property type="entry name" value="BIOPOLYMER TRANSPORT PROTEIN EXBB"/>
    <property type="match status" value="1"/>
</dbReference>
<comment type="similarity">
    <text evidence="8">Belongs to the exbB/tolQ family.</text>
</comment>
<evidence type="ECO:0000313" key="13">
    <source>
        <dbReference type="Proteomes" id="UP000664122"/>
    </source>
</evidence>
<evidence type="ECO:0000259" key="11">
    <source>
        <dbReference type="Pfam" id="PF01618"/>
    </source>
</evidence>
<gene>
    <name evidence="12" type="ORF">J1C48_16275</name>
</gene>
<feature type="transmembrane region" description="Helical" evidence="10">
    <location>
        <begin position="12"/>
        <end position="33"/>
    </location>
</feature>
<accession>A0A939G1L7</accession>
<keyword evidence="6 10" id="KW-1133">Transmembrane helix</keyword>
<feature type="transmembrane region" description="Helical" evidence="10">
    <location>
        <begin position="150"/>
        <end position="173"/>
    </location>
</feature>
<dbReference type="RefSeq" id="WP_207259051.1">
    <property type="nucleotide sequence ID" value="NZ_JAFMPP010000016.1"/>
</dbReference>
<evidence type="ECO:0000256" key="5">
    <source>
        <dbReference type="ARBA" id="ARBA00022927"/>
    </source>
</evidence>
<evidence type="ECO:0000256" key="9">
    <source>
        <dbReference type="SAM" id="MobiDB-lite"/>
    </source>
</evidence>
<evidence type="ECO:0000256" key="6">
    <source>
        <dbReference type="ARBA" id="ARBA00022989"/>
    </source>
</evidence>
<dbReference type="InterPro" id="IPR050790">
    <property type="entry name" value="ExbB/TolQ_transport"/>
</dbReference>
<dbReference type="EMBL" id="JAFMPP010000016">
    <property type="protein sequence ID" value="MBO0664136.1"/>
    <property type="molecule type" value="Genomic_DNA"/>
</dbReference>
<feature type="compositionally biased region" description="Basic residues" evidence="9">
    <location>
        <begin position="224"/>
        <end position="239"/>
    </location>
</feature>
<sequence>MSQFIHAQIQTGAGAVFAALLLLALAGLVISLLKRRQFRKNGVGQEDRAEEARPDAKSRPAPFKQRVVLAAQAGLASGGAGPLGRQRARLLAEETAIEGLTRFSRHLPILDAIVYSAPVLGILGTIYALIKTIETTPETLGGVTDPTQLTTGILTAFATTIAGVAVAVPFFFVSARLEAALEREAKTLEELIAATVPDGVSGDRGQGHEADGAPAIETGTAVLRRQHKPPLRQVRRQQS</sequence>
<comment type="caution">
    <text evidence="12">The sequence shown here is derived from an EMBL/GenBank/DDBJ whole genome shotgun (WGS) entry which is preliminary data.</text>
</comment>
<keyword evidence="7 10" id="KW-0472">Membrane</keyword>
<dbReference type="GO" id="GO:0005886">
    <property type="term" value="C:plasma membrane"/>
    <property type="evidence" value="ECO:0007669"/>
    <property type="project" value="UniProtKB-SubCell"/>
</dbReference>
<evidence type="ECO:0000256" key="7">
    <source>
        <dbReference type="ARBA" id="ARBA00023136"/>
    </source>
</evidence>
<feature type="domain" description="MotA/TolQ/ExbB proton channel" evidence="11">
    <location>
        <begin position="86"/>
        <end position="189"/>
    </location>
</feature>
<evidence type="ECO:0000256" key="8">
    <source>
        <dbReference type="RuleBase" id="RU004057"/>
    </source>
</evidence>
<evidence type="ECO:0000313" key="12">
    <source>
        <dbReference type="EMBL" id="MBO0664136.1"/>
    </source>
</evidence>
<evidence type="ECO:0000256" key="1">
    <source>
        <dbReference type="ARBA" id="ARBA00004651"/>
    </source>
</evidence>
<dbReference type="GO" id="GO:0017038">
    <property type="term" value="P:protein import"/>
    <property type="evidence" value="ECO:0007669"/>
    <property type="project" value="TreeGrafter"/>
</dbReference>
<evidence type="ECO:0000256" key="4">
    <source>
        <dbReference type="ARBA" id="ARBA00022692"/>
    </source>
</evidence>
<dbReference type="AlphaFoldDB" id="A0A939G1L7"/>
<dbReference type="PANTHER" id="PTHR30625">
    <property type="entry name" value="PROTEIN TOLQ"/>
    <property type="match status" value="1"/>
</dbReference>
<comment type="subcellular location">
    <subcellularLocation>
        <location evidence="1">Cell membrane</location>
        <topology evidence="1">Multi-pass membrane protein</topology>
    </subcellularLocation>
    <subcellularLocation>
        <location evidence="8">Membrane</location>
        <topology evidence="8">Multi-pass membrane protein</topology>
    </subcellularLocation>
</comment>
<keyword evidence="5 8" id="KW-0653">Protein transport</keyword>
<name>A0A939G1L7_9HYPH</name>
<dbReference type="Pfam" id="PF01618">
    <property type="entry name" value="MotA_ExbB"/>
    <property type="match status" value="1"/>
</dbReference>
<evidence type="ECO:0000256" key="3">
    <source>
        <dbReference type="ARBA" id="ARBA00022475"/>
    </source>
</evidence>
<protein>
    <submittedName>
        <fullName evidence="12">MotA/TolQ/ExbB proton channel family protein</fullName>
    </submittedName>
</protein>
<evidence type="ECO:0000256" key="2">
    <source>
        <dbReference type="ARBA" id="ARBA00022448"/>
    </source>
</evidence>